<dbReference type="Proteomes" id="UP000283855">
    <property type="component" value="Unassembled WGS sequence"/>
</dbReference>
<evidence type="ECO:0000313" key="3">
    <source>
        <dbReference type="Proteomes" id="UP000283855"/>
    </source>
</evidence>
<reference evidence="2 3" key="1">
    <citation type="submission" date="2018-08" db="EMBL/GenBank/DDBJ databases">
        <title>A genome reference for cultivated species of the human gut microbiota.</title>
        <authorList>
            <person name="Zou Y."/>
            <person name="Xue W."/>
            <person name="Luo G."/>
        </authorList>
    </citation>
    <scope>NUCLEOTIDE SEQUENCE [LARGE SCALE GENOMIC DNA]</scope>
    <source>
        <strain evidence="2 3">AM42-38</strain>
    </source>
</reference>
<name>A0A413T3M7_9BACT</name>
<proteinExistence type="predicted"/>
<keyword evidence="1" id="KW-0732">Signal</keyword>
<dbReference type="EMBL" id="QSFT01000004">
    <property type="protein sequence ID" value="RHA78023.1"/>
    <property type="molecule type" value="Genomic_DNA"/>
</dbReference>
<comment type="caution">
    <text evidence="2">The sequence shown here is derived from an EMBL/GenBank/DDBJ whole genome shotgun (WGS) entry which is preliminary data.</text>
</comment>
<evidence type="ECO:0008006" key="4">
    <source>
        <dbReference type="Google" id="ProtNLM"/>
    </source>
</evidence>
<protein>
    <recommendedName>
        <fullName evidence="4">DUF3868 domain-containing protein</fullName>
    </recommendedName>
</protein>
<accession>A0A413T3M7</accession>
<feature type="chain" id="PRO_5018986103" description="DUF3868 domain-containing protein" evidence="1">
    <location>
        <begin position="23"/>
        <end position="382"/>
    </location>
</feature>
<organism evidence="2 3">
    <name type="scientific">Phocaeicola coprophilus</name>
    <dbReference type="NCBI Taxonomy" id="387090"/>
    <lineage>
        <taxon>Bacteria</taxon>
        <taxon>Pseudomonadati</taxon>
        <taxon>Bacteroidota</taxon>
        <taxon>Bacteroidia</taxon>
        <taxon>Bacteroidales</taxon>
        <taxon>Bacteroidaceae</taxon>
        <taxon>Phocaeicola</taxon>
    </lineage>
</organism>
<dbReference type="AlphaFoldDB" id="A0A413T3M7"/>
<evidence type="ECO:0000256" key="1">
    <source>
        <dbReference type="SAM" id="SignalP"/>
    </source>
</evidence>
<sequence>MKSLNNVIYILILFCFSSNLKAQTVKQIEVAGNAPYVDHISLMPGTTDMDLLVKISFNEPNNRLTVNLISYRKLFVFQDNVRYSHAVRFHKLHPDRLPYVVESDEKAKYKMAKSLRKSIKPKRKHIFKHWIEYEGLQPQPTEYKMVNDYIEQTFDILYQSADISITLRDILVMSEQASQKKITYDLFFQTDLNRKYNISIKRDPCFGKEKEIQAAATQVKNIKAGYITLYQKFGAHSNLNNPEGAKIFNEMKALLLKQYPKMEETSTCPDIQSNIETYNCYVDTIQNMRCDFQIIKEKQTAMLGLSADYILTTARKIDNYTNKWLLSSDNIEKKDLEVACKQAIDLIETHVGRATVINNEQQAALGIFNKAKTYFRQTCQKK</sequence>
<gene>
    <name evidence="2" type="ORF">DW921_03205</name>
</gene>
<feature type="signal peptide" evidence="1">
    <location>
        <begin position="1"/>
        <end position="22"/>
    </location>
</feature>
<evidence type="ECO:0000313" key="2">
    <source>
        <dbReference type="EMBL" id="RHA78023.1"/>
    </source>
</evidence>
<dbReference type="RefSeq" id="WP_118399994.1">
    <property type="nucleotide sequence ID" value="NZ_CALUFP010000001.1"/>
</dbReference>